<dbReference type="EMBL" id="BKCJ011784438">
    <property type="protein sequence ID" value="GFD52611.1"/>
    <property type="molecule type" value="Genomic_DNA"/>
</dbReference>
<name>A0A699X629_TANCI</name>
<accession>A0A699X629</accession>
<comment type="caution">
    <text evidence="1">The sequence shown here is derived from an EMBL/GenBank/DDBJ whole genome shotgun (WGS) entry which is preliminary data.</text>
</comment>
<gene>
    <name evidence="1" type="ORF">Tci_924580</name>
</gene>
<feature type="non-terminal residue" evidence="1">
    <location>
        <position position="63"/>
    </location>
</feature>
<organism evidence="1">
    <name type="scientific">Tanacetum cinerariifolium</name>
    <name type="common">Dalmatian daisy</name>
    <name type="synonym">Chrysanthemum cinerariifolium</name>
    <dbReference type="NCBI Taxonomy" id="118510"/>
    <lineage>
        <taxon>Eukaryota</taxon>
        <taxon>Viridiplantae</taxon>
        <taxon>Streptophyta</taxon>
        <taxon>Embryophyta</taxon>
        <taxon>Tracheophyta</taxon>
        <taxon>Spermatophyta</taxon>
        <taxon>Magnoliopsida</taxon>
        <taxon>eudicotyledons</taxon>
        <taxon>Gunneridae</taxon>
        <taxon>Pentapetalae</taxon>
        <taxon>asterids</taxon>
        <taxon>campanulids</taxon>
        <taxon>Asterales</taxon>
        <taxon>Asteraceae</taxon>
        <taxon>Asteroideae</taxon>
        <taxon>Anthemideae</taxon>
        <taxon>Anthemidinae</taxon>
        <taxon>Tanacetum</taxon>
    </lineage>
</organism>
<dbReference type="AlphaFoldDB" id="A0A699X629"/>
<evidence type="ECO:0000313" key="1">
    <source>
        <dbReference type="EMBL" id="GFD52611.1"/>
    </source>
</evidence>
<reference evidence="1" key="1">
    <citation type="journal article" date="2019" name="Sci. Rep.">
        <title>Draft genome of Tanacetum cinerariifolium, the natural source of mosquito coil.</title>
        <authorList>
            <person name="Yamashiro T."/>
            <person name="Shiraishi A."/>
            <person name="Satake H."/>
            <person name="Nakayama K."/>
        </authorList>
    </citation>
    <scope>NUCLEOTIDE SEQUENCE</scope>
</reference>
<feature type="non-terminal residue" evidence="1">
    <location>
        <position position="1"/>
    </location>
</feature>
<protein>
    <submittedName>
        <fullName evidence="1">Uncharacterized protein</fullName>
    </submittedName>
</protein>
<sequence>EVENISGIRVVLAVEYLDGSMITGRVFGMDNVVDVEPCIQPGFRLTIMIRMGNGLIRIQESEP</sequence>
<proteinExistence type="predicted"/>